<keyword evidence="10" id="KW-1185">Reference proteome</keyword>
<name>A0AAE1BAR6_9GAST</name>
<dbReference type="Pfam" id="PF10185">
    <property type="entry name" value="Mesd"/>
    <property type="match status" value="1"/>
</dbReference>
<evidence type="ECO:0000256" key="8">
    <source>
        <dbReference type="SAM" id="SignalP"/>
    </source>
</evidence>
<dbReference type="Gene3D" id="6.10.250.640">
    <property type="match status" value="1"/>
</dbReference>
<dbReference type="FunFam" id="3.30.70.260:FF:000031">
    <property type="entry name" value="LDLR chaperone MESD"/>
    <property type="match status" value="1"/>
</dbReference>
<evidence type="ECO:0000256" key="4">
    <source>
        <dbReference type="ARBA" id="ARBA00022729"/>
    </source>
</evidence>
<evidence type="ECO:0000256" key="6">
    <source>
        <dbReference type="ARBA" id="ARBA00023186"/>
    </source>
</evidence>
<evidence type="ECO:0000256" key="7">
    <source>
        <dbReference type="SAM" id="MobiDB-lite"/>
    </source>
</evidence>
<evidence type="ECO:0000256" key="3">
    <source>
        <dbReference type="ARBA" id="ARBA00022687"/>
    </source>
</evidence>
<dbReference type="GO" id="GO:0006457">
    <property type="term" value="P:protein folding"/>
    <property type="evidence" value="ECO:0007669"/>
    <property type="project" value="InterPro"/>
</dbReference>
<evidence type="ECO:0000256" key="5">
    <source>
        <dbReference type="ARBA" id="ARBA00022824"/>
    </source>
</evidence>
<feature type="signal peptide" evidence="8">
    <location>
        <begin position="1"/>
        <end position="27"/>
    </location>
</feature>
<dbReference type="PANTHER" id="PTHR17600">
    <property type="entry name" value="MESODERM DEVELOPMENT CANDIDATE 2"/>
    <property type="match status" value="1"/>
</dbReference>
<keyword evidence="3" id="KW-0879">Wnt signaling pathway</keyword>
<dbReference type="PANTHER" id="PTHR17600:SF2">
    <property type="entry name" value="LRP CHAPERONE MESD"/>
    <property type="match status" value="1"/>
</dbReference>
<dbReference type="Gene3D" id="3.30.70.260">
    <property type="match status" value="1"/>
</dbReference>
<evidence type="ECO:0000313" key="10">
    <source>
        <dbReference type="Proteomes" id="UP001283361"/>
    </source>
</evidence>
<feature type="chain" id="PRO_5042133684" description="LDLR chaperone MESD" evidence="8">
    <location>
        <begin position="28"/>
        <end position="206"/>
    </location>
</feature>
<comment type="subcellular location">
    <subcellularLocation>
        <location evidence="1">Endoplasmic reticulum</location>
    </subcellularLocation>
</comment>
<evidence type="ECO:0008006" key="11">
    <source>
        <dbReference type="Google" id="ProtNLM"/>
    </source>
</evidence>
<comment type="caution">
    <text evidence="9">The sequence shown here is derived from an EMBL/GenBank/DDBJ whole genome shotgun (WGS) entry which is preliminary data.</text>
</comment>
<accession>A0AAE1BAR6</accession>
<comment type="similarity">
    <text evidence="2">Belongs to the MESD family.</text>
</comment>
<gene>
    <name evidence="9" type="ORF">RRG08_027221</name>
</gene>
<dbReference type="GO" id="GO:0016055">
    <property type="term" value="P:Wnt signaling pathway"/>
    <property type="evidence" value="ECO:0007669"/>
    <property type="project" value="UniProtKB-KW"/>
</dbReference>
<keyword evidence="4 8" id="KW-0732">Signal</keyword>
<evidence type="ECO:0000256" key="2">
    <source>
        <dbReference type="ARBA" id="ARBA00011068"/>
    </source>
</evidence>
<dbReference type="EMBL" id="JAWDGP010000223">
    <property type="protein sequence ID" value="KAK3802594.1"/>
    <property type="molecule type" value="Genomic_DNA"/>
</dbReference>
<dbReference type="InterPro" id="IPR019330">
    <property type="entry name" value="MESD"/>
</dbReference>
<dbReference type="GO" id="GO:0005783">
    <property type="term" value="C:endoplasmic reticulum"/>
    <property type="evidence" value="ECO:0007669"/>
    <property type="project" value="UniProtKB-SubCell"/>
</dbReference>
<reference evidence="9" key="1">
    <citation type="journal article" date="2023" name="G3 (Bethesda)">
        <title>A reference genome for the long-term kleptoplast-retaining sea slug Elysia crispata morphotype clarki.</title>
        <authorList>
            <person name="Eastman K.E."/>
            <person name="Pendleton A.L."/>
            <person name="Shaikh M.A."/>
            <person name="Suttiyut T."/>
            <person name="Ogas R."/>
            <person name="Tomko P."/>
            <person name="Gavelis G."/>
            <person name="Widhalm J.R."/>
            <person name="Wisecaver J.H."/>
        </authorList>
    </citation>
    <scope>NUCLEOTIDE SEQUENCE</scope>
    <source>
        <strain evidence="9">ECLA1</strain>
    </source>
</reference>
<dbReference type="AlphaFoldDB" id="A0AAE1BAR6"/>
<protein>
    <recommendedName>
        <fullName evidence="11">LDLR chaperone MESD</fullName>
    </recommendedName>
</protein>
<proteinExistence type="inferred from homology"/>
<keyword evidence="6" id="KW-0143">Chaperone</keyword>
<sequence>MIPQSRWNLNMFYVLILLSILFGTCNCKEKEEKAKEADKIKKKDIRDYSDADMERLFEQWEESDEDELEEDELPEWKREPPAIDMSNLDTSNPAEILKASKKGRTMMMFATVSGNPTEEESEKISMLWQSQLFNAHIDLQRYVVGPSRVLFMLKDGSKAWEVKDFLVTQERCEEVTIENQNFPGAGASAKGNAQDQKTSQKERSEL</sequence>
<evidence type="ECO:0000256" key="1">
    <source>
        <dbReference type="ARBA" id="ARBA00004240"/>
    </source>
</evidence>
<keyword evidence="5" id="KW-0256">Endoplasmic reticulum</keyword>
<dbReference type="Proteomes" id="UP001283361">
    <property type="component" value="Unassembled WGS sequence"/>
</dbReference>
<evidence type="ECO:0000313" key="9">
    <source>
        <dbReference type="EMBL" id="KAK3802594.1"/>
    </source>
</evidence>
<organism evidence="9 10">
    <name type="scientific">Elysia crispata</name>
    <name type="common">lettuce slug</name>
    <dbReference type="NCBI Taxonomy" id="231223"/>
    <lineage>
        <taxon>Eukaryota</taxon>
        <taxon>Metazoa</taxon>
        <taxon>Spiralia</taxon>
        <taxon>Lophotrochozoa</taxon>
        <taxon>Mollusca</taxon>
        <taxon>Gastropoda</taxon>
        <taxon>Heterobranchia</taxon>
        <taxon>Euthyneura</taxon>
        <taxon>Panpulmonata</taxon>
        <taxon>Sacoglossa</taxon>
        <taxon>Placobranchoidea</taxon>
        <taxon>Plakobranchidae</taxon>
        <taxon>Elysia</taxon>
    </lineage>
</organism>
<feature type="region of interest" description="Disordered" evidence="7">
    <location>
        <begin position="178"/>
        <end position="206"/>
    </location>
</feature>